<dbReference type="PATRIC" id="fig|294.195.peg.5586"/>
<dbReference type="Proteomes" id="UP000063434">
    <property type="component" value="Unassembled WGS sequence"/>
</dbReference>
<dbReference type="AlphaFoldDB" id="A0A109KJT7"/>
<gene>
    <name evidence="1" type="ORF">PFL603g_05228</name>
</gene>
<protein>
    <submittedName>
        <fullName evidence="1">Uncharacterized protein</fullName>
    </submittedName>
</protein>
<proteinExistence type="predicted"/>
<evidence type="ECO:0000313" key="1">
    <source>
        <dbReference type="EMBL" id="KWV70550.1"/>
    </source>
</evidence>
<dbReference type="EMBL" id="LCYC01000062">
    <property type="protein sequence ID" value="KWV70550.1"/>
    <property type="molecule type" value="Genomic_DNA"/>
</dbReference>
<dbReference type="RefSeq" id="WP_230962075.1">
    <property type="nucleotide sequence ID" value="NZ_LCYC01000062.1"/>
</dbReference>
<reference evidence="1 2" key="1">
    <citation type="submission" date="2015-05" db="EMBL/GenBank/DDBJ databases">
        <title>A genomic and transcriptomic approach to investigate the blue pigment phenotype in Pseudomonas fluorescens.</title>
        <authorList>
            <person name="Andreani N.A."/>
            <person name="Cardazzo B."/>
        </authorList>
    </citation>
    <scope>NUCLEOTIDE SEQUENCE [LARGE SCALE GENOMIC DNA]</scope>
    <source>
        <strain evidence="1 2">Ps_40</strain>
    </source>
</reference>
<sequence length="215" mass="24365">MKKLLKADNAPSCIDIDLSALKWRKDSPEIDIGLADYPPLLSHILNGNEYGPLLNGPDVARHRNEWRTFIRDMASCVPTNAVLLDRFHTQWHVGHHHIRALVDDDDLLMDMLWKWLPRYNGSELLLYRGENLDRFELGRIGTAWSDKESVAKVFASGLNAEGRGGVILETTGTANSIIAGPSAHSIYLQEYEYTIDRRRLSTISVKCHFSPRART</sequence>
<organism evidence="1 2">
    <name type="scientific">Pseudomonas fluorescens</name>
    <dbReference type="NCBI Taxonomy" id="294"/>
    <lineage>
        <taxon>Bacteria</taxon>
        <taxon>Pseudomonadati</taxon>
        <taxon>Pseudomonadota</taxon>
        <taxon>Gammaproteobacteria</taxon>
        <taxon>Pseudomonadales</taxon>
        <taxon>Pseudomonadaceae</taxon>
        <taxon>Pseudomonas</taxon>
    </lineage>
</organism>
<accession>A0A109KJT7</accession>
<evidence type="ECO:0000313" key="2">
    <source>
        <dbReference type="Proteomes" id="UP000063434"/>
    </source>
</evidence>
<comment type="caution">
    <text evidence="1">The sequence shown here is derived from an EMBL/GenBank/DDBJ whole genome shotgun (WGS) entry which is preliminary data.</text>
</comment>
<name>A0A109KJT7_PSEFL</name>